<dbReference type="Proteomes" id="UP000676336">
    <property type="component" value="Unassembled WGS sequence"/>
</dbReference>
<comment type="caution">
    <text evidence="3">The sequence shown here is derived from an EMBL/GenBank/DDBJ whole genome shotgun (WGS) entry which is preliminary data.</text>
</comment>
<dbReference type="PANTHER" id="PTHR31642">
    <property type="entry name" value="TRICHOTHECENE 3-O-ACETYLTRANSFERASE"/>
    <property type="match status" value="1"/>
</dbReference>
<dbReference type="EMBL" id="CAJOBH010001014">
    <property type="protein sequence ID" value="CAF3830940.1"/>
    <property type="molecule type" value="Genomic_DNA"/>
</dbReference>
<organism evidence="3 8">
    <name type="scientific">Rotaria magnacalcarata</name>
    <dbReference type="NCBI Taxonomy" id="392030"/>
    <lineage>
        <taxon>Eukaryota</taxon>
        <taxon>Metazoa</taxon>
        <taxon>Spiralia</taxon>
        <taxon>Gnathifera</taxon>
        <taxon>Rotifera</taxon>
        <taxon>Eurotatoria</taxon>
        <taxon>Bdelloidea</taxon>
        <taxon>Philodinida</taxon>
        <taxon>Philodinidae</taxon>
        <taxon>Rotaria</taxon>
    </lineage>
</organism>
<dbReference type="Proteomes" id="UP000663855">
    <property type="component" value="Unassembled WGS sequence"/>
</dbReference>
<evidence type="ECO:0000313" key="2">
    <source>
        <dbReference type="EMBL" id="CAF1206512.1"/>
    </source>
</evidence>
<evidence type="ECO:0000256" key="1">
    <source>
        <dbReference type="ARBA" id="ARBA00022679"/>
    </source>
</evidence>
<dbReference type="EMBL" id="CAJNRE010010928">
    <property type="protein sequence ID" value="CAF2096979.1"/>
    <property type="molecule type" value="Genomic_DNA"/>
</dbReference>
<dbReference type="OrthoDB" id="1862401at2759"/>
<dbReference type="Proteomes" id="UP000663834">
    <property type="component" value="Unassembled WGS sequence"/>
</dbReference>
<name>A0A815JNR5_9BILA</name>
<dbReference type="AlphaFoldDB" id="A0A815JNR5"/>
<proteinExistence type="predicted"/>
<protein>
    <submittedName>
        <fullName evidence="3">Uncharacterized protein</fullName>
    </submittedName>
</protein>
<dbReference type="InterPro" id="IPR050317">
    <property type="entry name" value="Plant_Fungal_Acyltransferase"/>
</dbReference>
<dbReference type="Proteomes" id="UP000663824">
    <property type="component" value="Unassembled WGS sequence"/>
</dbReference>
<evidence type="ECO:0000313" key="7">
    <source>
        <dbReference type="EMBL" id="CAF4122989.1"/>
    </source>
</evidence>
<reference evidence="3" key="1">
    <citation type="submission" date="2021-02" db="EMBL/GenBank/DDBJ databases">
        <authorList>
            <person name="Nowell W R."/>
        </authorList>
    </citation>
    <scope>NUCLEOTIDE SEQUENCE</scope>
</reference>
<dbReference type="GO" id="GO:0016747">
    <property type="term" value="F:acyltransferase activity, transferring groups other than amino-acyl groups"/>
    <property type="evidence" value="ECO:0007669"/>
    <property type="project" value="TreeGrafter"/>
</dbReference>
<sequence>MTSSLIRPSLPAGNNCRIALAGIDLWITPRIDNVFVYDTDLDIDRLKEALSRTLTAWPLVCGQFLVLDGENYVIEMSDNAIPFSLFNNTELARWPHDRTVVFNSVDGLLPPFLDEVKSEQLLKSSSYEPLFRLKVTRLIQSGEWVMGTSWAHVLGDAFACLNFLHTLSCFYQQVECPVLAPSFERRLWRCEEADQSLLPTMKHLCDAVSTEENLRKVMNEELTHDQLNIHFSGKQLVRLLALCDDTSLTIHDIMIAYIILTLNTSCFQKEEEIIRYTNNIVNYRGVSDSIAPPNLIGNCTLRMISENFDNPYSLSNIARSIRRSILRSRDPQFLEHWLATADDLMRNMARNGLEVNIDHFQNGIIVNSNFRYDWARSVDLGHTDKCRFHTEGTTSLFLRVFRLNPIYDGTQWKTRDREGAEVAFRIEKNMKKKFLDVWQRDIHENFVHVKK</sequence>
<dbReference type="EMBL" id="CAJOBI010005807">
    <property type="protein sequence ID" value="CAF4042943.1"/>
    <property type="molecule type" value="Genomic_DNA"/>
</dbReference>
<evidence type="ECO:0000313" key="6">
    <source>
        <dbReference type="EMBL" id="CAF4042943.1"/>
    </source>
</evidence>
<accession>A0A815JNR5</accession>
<evidence type="ECO:0000313" key="8">
    <source>
        <dbReference type="Proteomes" id="UP000663834"/>
    </source>
</evidence>
<dbReference type="InterPro" id="IPR023213">
    <property type="entry name" value="CAT-like_dom_sf"/>
</dbReference>
<dbReference type="EMBL" id="CAJNOV010005347">
    <property type="protein sequence ID" value="CAF1206512.1"/>
    <property type="molecule type" value="Genomic_DNA"/>
</dbReference>
<dbReference type="SUPFAM" id="SSF52777">
    <property type="entry name" value="CoA-dependent acyltransferases"/>
    <property type="match status" value="1"/>
</dbReference>
<dbReference type="Pfam" id="PF02458">
    <property type="entry name" value="Transferase"/>
    <property type="match status" value="1"/>
</dbReference>
<dbReference type="EMBL" id="CAJOBJ010008848">
    <property type="protein sequence ID" value="CAF4122989.1"/>
    <property type="molecule type" value="Genomic_DNA"/>
</dbReference>
<evidence type="ECO:0000313" key="4">
    <source>
        <dbReference type="EMBL" id="CAF2096979.1"/>
    </source>
</evidence>
<dbReference type="PANTHER" id="PTHR31642:SF310">
    <property type="entry name" value="FATTY ALCOHOL:CAFFEOYL-COA ACYLTRANSFERASE"/>
    <property type="match status" value="1"/>
</dbReference>
<dbReference type="Proteomes" id="UP000681720">
    <property type="component" value="Unassembled WGS sequence"/>
</dbReference>
<dbReference type="EMBL" id="CAJNOW010003547">
    <property type="protein sequence ID" value="CAF1384698.1"/>
    <property type="molecule type" value="Genomic_DNA"/>
</dbReference>
<dbReference type="Gene3D" id="3.30.559.10">
    <property type="entry name" value="Chloramphenicol acetyltransferase-like domain"/>
    <property type="match status" value="2"/>
</dbReference>
<gene>
    <name evidence="5" type="ORF">BYL167_LOCUS4699</name>
    <name evidence="2" type="ORF">CJN711_LOCUS12298</name>
    <name evidence="7" type="ORF">GIL414_LOCUS18138</name>
    <name evidence="3" type="ORF">KQP761_LOCUS8894</name>
    <name evidence="4" type="ORF">MBJ925_LOCUS21584</name>
    <name evidence="6" type="ORF">SMN809_LOCUS14213</name>
</gene>
<evidence type="ECO:0000313" key="3">
    <source>
        <dbReference type="EMBL" id="CAF1384698.1"/>
    </source>
</evidence>
<evidence type="ECO:0000313" key="5">
    <source>
        <dbReference type="EMBL" id="CAF3830940.1"/>
    </source>
</evidence>
<keyword evidence="1" id="KW-0808">Transferase</keyword>
<dbReference type="Proteomes" id="UP000681967">
    <property type="component" value="Unassembled WGS sequence"/>
</dbReference>